<comment type="similarity">
    <text evidence="1">Belongs to the NRP synthetase family.</text>
</comment>
<dbReference type="InterPro" id="IPR020459">
    <property type="entry name" value="AMP-binding"/>
</dbReference>
<protein>
    <submittedName>
        <fullName evidence="4">AMP-dependent synthetase and ligase</fullName>
    </submittedName>
</protein>
<sequence>MKVGLCMDKSRWAIVAMFGTLFAGGVIVPLGVTHPLSRIEVIVHDTVADVILVDAEQGARLSPMALPLRLVVVDASLRTALPAQTSAPSTTVSPDNAAWIIYTSGSTGTPKGVVLEHGGLCTSMQTQARKIKITSETRALQFSPFTFDVSISDVSATLIYGGCVCIPSESDRLNALAATICRMQVNFASLTPT</sequence>
<dbReference type="GO" id="GO:0016874">
    <property type="term" value="F:ligase activity"/>
    <property type="evidence" value="ECO:0007669"/>
    <property type="project" value="UniProtKB-KW"/>
</dbReference>
<dbReference type="PANTHER" id="PTHR45527:SF1">
    <property type="entry name" value="FATTY ACID SYNTHASE"/>
    <property type="match status" value="1"/>
</dbReference>
<dbReference type="PROSITE" id="PS00455">
    <property type="entry name" value="AMP_BINDING"/>
    <property type="match status" value="1"/>
</dbReference>
<evidence type="ECO:0000256" key="1">
    <source>
        <dbReference type="ARBA" id="ARBA00029454"/>
    </source>
</evidence>
<gene>
    <name evidence="4" type="ORF">BP00DRAFT_341291</name>
</gene>
<keyword evidence="5" id="KW-1185">Reference proteome</keyword>
<dbReference type="Gene3D" id="3.40.50.980">
    <property type="match status" value="2"/>
</dbReference>
<proteinExistence type="inferred from homology"/>
<dbReference type="EMBL" id="KZ825492">
    <property type="protein sequence ID" value="PYI32545.1"/>
    <property type="molecule type" value="Genomic_DNA"/>
</dbReference>
<dbReference type="GO" id="GO:0005737">
    <property type="term" value="C:cytoplasm"/>
    <property type="evidence" value="ECO:0007669"/>
    <property type="project" value="TreeGrafter"/>
</dbReference>
<keyword evidence="2" id="KW-0472">Membrane</keyword>
<dbReference type="GO" id="GO:0044550">
    <property type="term" value="P:secondary metabolite biosynthetic process"/>
    <property type="evidence" value="ECO:0007669"/>
    <property type="project" value="TreeGrafter"/>
</dbReference>
<dbReference type="SUPFAM" id="SSF56801">
    <property type="entry name" value="Acetyl-CoA synthetase-like"/>
    <property type="match status" value="1"/>
</dbReference>
<keyword evidence="2" id="KW-1133">Transmembrane helix</keyword>
<dbReference type="GO" id="GO:0043041">
    <property type="term" value="P:amino acid activation for nonribosomal peptide biosynthetic process"/>
    <property type="evidence" value="ECO:0007669"/>
    <property type="project" value="TreeGrafter"/>
</dbReference>
<dbReference type="Pfam" id="PF00501">
    <property type="entry name" value="AMP-binding"/>
    <property type="match status" value="1"/>
</dbReference>
<dbReference type="PANTHER" id="PTHR45527">
    <property type="entry name" value="NONRIBOSOMAL PEPTIDE SYNTHETASE"/>
    <property type="match status" value="1"/>
</dbReference>
<accession>A0A2V5I6Z6</accession>
<evidence type="ECO:0000256" key="2">
    <source>
        <dbReference type="SAM" id="Phobius"/>
    </source>
</evidence>
<feature type="non-terminal residue" evidence="4">
    <location>
        <position position="193"/>
    </location>
</feature>
<feature type="domain" description="AMP-dependent synthetase/ligase" evidence="3">
    <location>
        <begin position="2"/>
        <end position="193"/>
    </location>
</feature>
<keyword evidence="2" id="KW-0812">Transmembrane</keyword>
<dbReference type="InterPro" id="IPR000873">
    <property type="entry name" value="AMP-dep_synth/lig_dom"/>
</dbReference>
<feature type="transmembrane region" description="Helical" evidence="2">
    <location>
        <begin position="12"/>
        <end position="32"/>
    </location>
</feature>
<dbReference type="InterPro" id="IPR020845">
    <property type="entry name" value="AMP-binding_CS"/>
</dbReference>
<name>A0A2V5I6Z6_9EURO</name>
<dbReference type="AlphaFoldDB" id="A0A2V5I6Z6"/>
<dbReference type="GO" id="GO:0031177">
    <property type="term" value="F:phosphopantetheine binding"/>
    <property type="evidence" value="ECO:0007669"/>
    <property type="project" value="TreeGrafter"/>
</dbReference>
<evidence type="ECO:0000313" key="4">
    <source>
        <dbReference type="EMBL" id="PYI32545.1"/>
    </source>
</evidence>
<dbReference type="PRINTS" id="PR00154">
    <property type="entry name" value="AMPBINDING"/>
</dbReference>
<organism evidence="4 5">
    <name type="scientific">Aspergillus indologenus CBS 114.80</name>
    <dbReference type="NCBI Taxonomy" id="1450541"/>
    <lineage>
        <taxon>Eukaryota</taxon>
        <taxon>Fungi</taxon>
        <taxon>Dikarya</taxon>
        <taxon>Ascomycota</taxon>
        <taxon>Pezizomycotina</taxon>
        <taxon>Eurotiomycetes</taxon>
        <taxon>Eurotiomycetidae</taxon>
        <taxon>Eurotiales</taxon>
        <taxon>Aspergillaceae</taxon>
        <taxon>Aspergillus</taxon>
        <taxon>Aspergillus subgen. Circumdati</taxon>
    </lineage>
</organism>
<evidence type="ECO:0000313" key="5">
    <source>
        <dbReference type="Proteomes" id="UP000248817"/>
    </source>
</evidence>
<evidence type="ECO:0000259" key="3">
    <source>
        <dbReference type="Pfam" id="PF00501"/>
    </source>
</evidence>
<dbReference type="Proteomes" id="UP000248817">
    <property type="component" value="Unassembled WGS sequence"/>
</dbReference>
<keyword evidence="4" id="KW-0436">Ligase</keyword>
<reference evidence="4 5" key="1">
    <citation type="submission" date="2018-02" db="EMBL/GenBank/DDBJ databases">
        <title>The genomes of Aspergillus section Nigri reveals drivers in fungal speciation.</title>
        <authorList>
            <consortium name="DOE Joint Genome Institute"/>
            <person name="Vesth T.C."/>
            <person name="Nybo J."/>
            <person name="Theobald S."/>
            <person name="Brandl J."/>
            <person name="Frisvad J.C."/>
            <person name="Nielsen K.F."/>
            <person name="Lyhne E.K."/>
            <person name="Kogle M.E."/>
            <person name="Kuo A."/>
            <person name="Riley R."/>
            <person name="Clum A."/>
            <person name="Nolan M."/>
            <person name="Lipzen A."/>
            <person name="Salamov A."/>
            <person name="Henrissat B."/>
            <person name="Wiebenga A."/>
            <person name="De vries R.P."/>
            <person name="Grigoriev I.V."/>
            <person name="Mortensen U.H."/>
            <person name="Andersen M.R."/>
            <person name="Baker S.E."/>
        </authorList>
    </citation>
    <scope>NUCLEOTIDE SEQUENCE [LARGE SCALE GENOMIC DNA]</scope>
    <source>
        <strain evidence="4 5">CBS 114.80</strain>
    </source>
</reference>